<organism evidence="2">
    <name type="scientific">marine metagenome</name>
    <dbReference type="NCBI Taxonomy" id="408172"/>
    <lineage>
        <taxon>unclassified sequences</taxon>
        <taxon>metagenomes</taxon>
        <taxon>ecological metagenomes</taxon>
    </lineage>
</organism>
<dbReference type="EMBL" id="UINC01003458">
    <property type="protein sequence ID" value="SVA06492.1"/>
    <property type="molecule type" value="Genomic_DNA"/>
</dbReference>
<feature type="non-terminal residue" evidence="2">
    <location>
        <position position="1"/>
    </location>
</feature>
<accession>A0A381SR63</accession>
<gene>
    <name evidence="2" type="ORF">METZ01_LOCUS59346</name>
</gene>
<feature type="domain" description="Glycosyl transferase family 28 C-terminal" evidence="1">
    <location>
        <begin position="156"/>
        <end position="260"/>
    </location>
</feature>
<dbReference type="AlphaFoldDB" id="A0A381SR63"/>
<protein>
    <recommendedName>
        <fullName evidence="1">Glycosyl transferase family 28 C-terminal domain-containing protein</fullName>
    </recommendedName>
</protein>
<dbReference type="SUPFAM" id="SSF53756">
    <property type="entry name" value="UDP-Glycosyltransferase/glycogen phosphorylase"/>
    <property type="match status" value="1"/>
</dbReference>
<evidence type="ECO:0000259" key="1">
    <source>
        <dbReference type="Pfam" id="PF04101"/>
    </source>
</evidence>
<dbReference type="Pfam" id="PF04101">
    <property type="entry name" value="Glyco_tran_28_C"/>
    <property type="match status" value="1"/>
</dbReference>
<proteinExistence type="predicted"/>
<dbReference type="GO" id="GO:0016758">
    <property type="term" value="F:hexosyltransferase activity"/>
    <property type="evidence" value="ECO:0007669"/>
    <property type="project" value="InterPro"/>
</dbReference>
<dbReference type="InterPro" id="IPR007235">
    <property type="entry name" value="Glyco_trans_28_C"/>
</dbReference>
<evidence type="ECO:0000313" key="2">
    <source>
        <dbReference type="EMBL" id="SVA06492.1"/>
    </source>
</evidence>
<name>A0A381SR63_9ZZZZ</name>
<sequence length="335" mass="38388">VRVVFRVIGNNVVGMGHIYRCLSLAHGMANQDILFVCDVDSESVVKRLVGPVYWLGVYDTKNIADKIISLNPDLVVNDVLNTEKTYVEYLKKEEIFVVNFEDLGSGASVADLTVNELYDYPILSGNNILWGYEHFFVREEFEKARPNKFRESVAEVILTFGGTDQHDLSRLVYERINEICRKYQIFIRIVTGPGYRGFTRLEKIVSKTSGVSLTHATGVISSIMENADIAITSNGRTVYELAHMNIPGIVIPQHEREETHSFAREENGFIKLEPYVEGMSLEKVPQLLEKLIANKQFRNSLFSRLEKFCFLQNKQRLLDKIFDRCKDRKKILQHG</sequence>
<dbReference type="Gene3D" id="3.40.50.2000">
    <property type="entry name" value="Glycogen Phosphorylase B"/>
    <property type="match status" value="1"/>
</dbReference>
<reference evidence="2" key="1">
    <citation type="submission" date="2018-05" db="EMBL/GenBank/DDBJ databases">
        <authorList>
            <person name="Lanie J.A."/>
            <person name="Ng W.-L."/>
            <person name="Kazmierczak K.M."/>
            <person name="Andrzejewski T.M."/>
            <person name="Davidsen T.M."/>
            <person name="Wayne K.J."/>
            <person name="Tettelin H."/>
            <person name="Glass J.I."/>
            <person name="Rusch D."/>
            <person name="Podicherti R."/>
            <person name="Tsui H.-C.T."/>
            <person name="Winkler M.E."/>
        </authorList>
    </citation>
    <scope>NUCLEOTIDE SEQUENCE</scope>
</reference>
<dbReference type="Gene3D" id="3.40.50.11190">
    <property type="match status" value="1"/>
</dbReference>